<dbReference type="EMBL" id="SEOO01000019">
    <property type="protein sequence ID" value="RYM10175.1"/>
    <property type="molecule type" value="Genomic_DNA"/>
</dbReference>
<evidence type="ECO:0000256" key="1">
    <source>
        <dbReference type="SAM" id="MobiDB-lite"/>
    </source>
</evidence>
<name>A0A8G1ZLA0_9SPHN</name>
<protein>
    <submittedName>
        <fullName evidence="3">Uncharacterized protein</fullName>
    </submittedName>
</protein>
<feature type="region of interest" description="Disordered" evidence="1">
    <location>
        <begin position="102"/>
        <end position="127"/>
    </location>
</feature>
<dbReference type="AlphaFoldDB" id="A0A8G1ZLA0"/>
<keyword evidence="2" id="KW-0472">Membrane</keyword>
<accession>A0A8G1ZLA0</accession>
<evidence type="ECO:0000313" key="4">
    <source>
        <dbReference type="Proteomes" id="UP000291572"/>
    </source>
</evidence>
<keyword evidence="2" id="KW-0812">Transmembrane</keyword>
<comment type="caution">
    <text evidence="3">The sequence shown here is derived from an EMBL/GenBank/DDBJ whole genome shotgun (WGS) entry which is preliminary data.</text>
</comment>
<evidence type="ECO:0000313" key="3">
    <source>
        <dbReference type="EMBL" id="RYM10175.1"/>
    </source>
</evidence>
<organism evidence="3 4">
    <name type="scientific">Sphingobium cupriresistens</name>
    <dbReference type="NCBI Taxonomy" id="1132417"/>
    <lineage>
        <taxon>Bacteria</taxon>
        <taxon>Pseudomonadati</taxon>
        <taxon>Pseudomonadota</taxon>
        <taxon>Alphaproteobacteria</taxon>
        <taxon>Sphingomonadales</taxon>
        <taxon>Sphingomonadaceae</taxon>
        <taxon>Sphingobium</taxon>
    </lineage>
</organism>
<proteinExistence type="predicted"/>
<dbReference type="Proteomes" id="UP000291572">
    <property type="component" value="Unassembled WGS sequence"/>
</dbReference>
<reference evidence="3 4" key="1">
    <citation type="submission" date="2019-02" db="EMBL/GenBank/DDBJ databases">
        <authorList>
            <person name="Feng G."/>
        </authorList>
    </citation>
    <scope>NUCLEOTIDE SEQUENCE [LARGE SCALE GENOMIC DNA]</scope>
    <source>
        <strain evidence="3 4">CCTCC AB 2011146</strain>
    </source>
</reference>
<keyword evidence="2" id="KW-1133">Transmembrane helix</keyword>
<evidence type="ECO:0000256" key="2">
    <source>
        <dbReference type="SAM" id="Phobius"/>
    </source>
</evidence>
<feature type="transmembrane region" description="Helical" evidence="2">
    <location>
        <begin position="12"/>
        <end position="33"/>
    </location>
</feature>
<feature type="transmembrane region" description="Helical" evidence="2">
    <location>
        <begin position="76"/>
        <end position="96"/>
    </location>
</feature>
<sequence length="127" mass="13055">MGQGWNGKVAILRLPVLIALWTLILVTLLSALAPLGPPLSRATGSAFNPATTDVVLKARAQAAAQLVAAPRPDGDGAPPLILALALAIILLAGLHVRRIASAARPSQNPRSFAPARTRRARAPPAAS</sequence>
<gene>
    <name evidence="3" type="ORF">EWH12_12390</name>
</gene>